<keyword evidence="1" id="KW-1133">Transmembrane helix</keyword>
<keyword evidence="1" id="KW-0812">Transmembrane</keyword>
<protein>
    <recommendedName>
        <fullName evidence="2">Rhodopsin domain-containing protein</fullName>
    </recommendedName>
</protein>
<evidence type="ECO:0000259" key="2">
    <source>
        <dbReference type="Pfam" id="PF20684"/>
    </source>
</evidence>
<keyword evidence="4" id="KW-1185">Reference proteome</keyword>
<evidence type="ECO:0000313" key="4">
    <source>
        <dbReference type="Proteomes" id="UP000758155"/>
    </source>
</evidence>
<evidence type="ECO:0000256" key="1">
    <source>
        <dbReference type="SAM" id="Phobius"/>
    </source>
</evidence>
<reference evidence="3" key="1">
    <citation type="submission" date="2019-04" db="EMBL/GenBank/DDBJ databases">
        <title>Sequencing of skin fungus with MAO and IRED activity.</title>
        <authorList>
            <person name="Marsaioli A.J."/>
            <person name="Bonatto J.M.C."/>
            <person name="Reis Junior O."/>
        </authorList>
    </citation>
    <scope>NUCLEOTIDE SEQUENCE</scope>
    <source>
        <strain evidence="3">28M1</strain>
    </source>
</reference>
<dbReference type="EMBL" id="SWKV01000002">
    <property type="protein sequence ID" value="KAF3047623.1"/>
    <property type="molecule type" value="Genomic_DNA"/>
</dbReference>
<organism evidence="3 4">
    <name type="scientific">Didymella heteroderae</name>
    <dbReference type="NCBI Taxonomy" id="1769908"/>
    <lineage>
        <taxon>Eukaryota</taxon>
        <taxon>Fungi</taxon>
        <taxon>Dikarya</taxon>
        <taxon>Ascomycota</taxon>
        <taxon>Pezizomycotina</taxon>
        <taxon>Dothideomycetes</taxon>
        <taxon>Pleosporomycetidae</taxon>
        <taxon>Pleosporales</taxon>
        <taxon>Pleosporineae</taxon>
        <taxon>Didymellaceae</taxon>
        <taxon>Didymella</taxon>
    </lineage>
</organism>
<feature type="transmembrane region" description="Helical" evidence="1">
    <location>
        <begin position="27"/>
        <end position="48"/>
    </location>
</feature>
<evidence type="ECO:0000313" key="3">
    <source>
        <dbReference type="EMBL" id="KAF3047623.1"/>
    </source>
</evidence>
<dbReference type="OrthoDB" id="444631at2759"/>
<sequence>MSSDETVLGAMPAPPGVVANFDNPESIAHHSIVLATMFALGFSIYVGYQTTNCLGIHIWDCPAPKFYALMKIGDIAGPILFNNATMFTKISLGLFYLRVSPFKTSFRFACMCG</sequence>
<accession>A0A9P4X0Z1</accession>
<dbReference type="Proteomes" id="UP000758155">
    <property type="component" value="Unassembled WGS sequence"/>
</dbReference>
<dbReference type="Pfam" id="PF20684">
    <property type="entry name" value="Fung_rhodopsin"/>
    <property type="match status" value="1"/>
</dbReference>
<dbReference type="AlphaFoldDB" id="A0A9P4X0Z1"/>
<comment type="caution">
    <text evidence="3">The sequence shown here is derived from an EMBL/GenBank/DDBJ whole genome shotgun (WGS) entry which is preliminary data.</text>
</comment>
<dbReference type="InterPro" id="IPR049326">
    <property type="entry name" value="Rhodopsin_dom_fungi"/>
</dbReference>
<name>A0A9P4X0Z1_9PLEO</name>
<gene>
    <name evidence="3" type="ORF">E8E12_010984</name>
</gene>
<proteinExistence type="predicted"/>
<feature type="domain" description="Rhodopsin" evidence="2">
    <location>
        <begin position="31"/>
        <end position="111"/>
    </location>
</feature>
<keyword evidence="1" id="KW-0472">Membrane</keyword>